<dbReference type="GO" id="GO:0006635">
    <property type="term" value="P:fatty acid beta-oxidation"/>
    <property type="evidence" value="ECO:0007669"/>
    <property type="project" value="TreeGrafter"/>
</dbReference>
<dbReference type="PANTHER" id="PTHR11941">
    <property type="entry name" value="ENOYL-COA HYDRATASE-RELATED"/>
    <property type="match status" value="1"/>
</dbReference>
<dbReference type="PROSITE" id="PS00166">
    <property type="entry name" value="ENOYL_COA_HYDRATASE"/>
    <property type="match status" value="1"/>
</dbReference>
<keyword evidence="5" id="KW-1185">Reference proteome</keyword>
<dbReference type="GO" id="GO:0016836">
    <property type="term" value="F:hydro-lyase activity"/>
    <property type="evidence" value="ECO:0007669"/>
    <property type="project" value="UniProtKB-ARBA"/>
</dbReference>
<gene>
    <name evidence="4" type="ORF">AT03_06010</name>
</gene>
<dbReference type="InterPro" id="IPR029045">
    <property type="entry name" value="ClpP/crotonase-like_dom_sf"/>
</dbReference>
<dbReference type="eggNOG" id="COG1024">
    <property type="taxonomic scope" value="Bacteria"/>
</dbReference>
<dbReference type="InterPro" id="IPR018376">
    <property type="entry name" value="Enoyl-CoA_hyd/isom_CS"/>
</dbReference>
<evidence type="ECO:0000256" key="1">
    <source>
        <dbReference type="ARBA" id="ARBA00005254"/>
    </source>
</evidence>
<dbReference type="RefSeq" id="WP_025800550.1">
    <property type="nucleotide sequence ID" value="NZ_CP009706.1"/>
</dbReference>
<accession>A0A097QZT6</accession>
<comment type="similarity">
    <text evidence="1 3">Belongs to the enoyl-CoA hydratase/isomerase family.</text>
</comment>
<keyword evidence="2" id="KW-0456">Lyase</keyword>
<organism evidence="4 5">
    <name type="scientific">Hafnia alvei FB1</name>
    <dbReference type="NCBI Taxonomy" id="1453496"/>
    <lineage>
        <taxon>Bacteria</taxon>
        <taxon>Pseudomonadati</taxon>
        <taxon>Pseudomonadota</taxon>
        <taxon>Gammaproteobacteria</taxon>
        <taxon>Enterobacterales</taxon>
        <taxon>Hafniaceae</taxon>
        <taxon>Hafnia</taxon>
    </lineage>
</organism>
<dbReference type="PANTHER" id="PTHR11941:SF54">
    <property type="entry name" value="ENOYL-COA HYDRATASE, MITOCHONDRIAL"/>
    <property type="match status" value="1"/>
</dbReference>
<dbReference type="KEGG" id="hav:AT03_06010"/>
<dbReference type="Proteomes" id="UP000029986">
    <property type="component" value="Chromosome"/>
</dbReference>
<evidence type="ECO:0000313" key="4">
    <source>
        <dbReference type="EMBL" id="AIU71988.1"/>
    </source>
</evidence>
<dbReference type="CDD" id="cd06558">
    <property type="entry name" value="crotonase-like"/>
    <property type="match status" value="1"/>
</dbReference>
<evidence type="ECO:0000313" key="5">
    <source>
        <dbReference type="Proteomes" id="UP000029986"/>
    </source>
</evidence>
<dbReference type="InterPro" id="IPR001753">
    <property type="entry name" value="Enoyl-CoA_hydra/iso"/>
</dbReference>
<dbReference type="SUPFAM" id="SSF52096">
    <property type="entry name" value="ClpP/crotonase"/>
    <property type="match status" value="1"/>
</dbReference>
<dbReference type="Pfam" id="PF00378">
    <property type="entry name" value="ECH_1"/>
    <property type="match status" value="1"/>
</dbReference>
<dbReference type="NCBIfam" id="NF007239">
    <property type="entry name" value="PRK09674.1"/>
    <property type="match status" value="1"/>
</dbReference>
<evidence type="ECO:0000256" key="3">
    <source>
        <dbReference type="RuleBase" id="RU003707"/>
    </source>
</evidence>
<dbReference type="FunFam" id="1.10.12.10:FF:000001">
    <property type="entry name" value="Probable enoyl-CoA hydratase, mitochondrial"/>
    <property type="match status" value="1"/>
</dbReference>
<dbReference type="PATRIC" id="fig|1453496.5.peg.1203"/>
<protein>
    <submittedName>
        <fullName evidence="4">2,3-dehydroadipyl-CoA hydratase</fullName>
    </submittedName>
</protein>
<sequence>MSNDWILRHQQQRVLTLTLNRPDARNALSTACLELLVSHLENADSDDSIGAVVITGSSRCFAAGADLRELQQQKVADAIVDCRPQVWQRFNAISKPIIAAVNGYALGAGCELALACDIVVSGENARFGLPEITLGLIPGAGGTQRLLRSVGKSLASQMVLTGEPINAQQARDAQLISEICVTELTLERAQQIATRISQQSPLALRAAKSALKAAQETTLSQGLNLERQHFVSLAGTDDRAEGIAAFFEKRSPEFKGR</sequence>
<dbReference type="HOGENOM" id="CLU_009834_7_6_6"/>
<dbReference type="FunFam" id="3.90.226.10:FF:000009">
    <property type="entry name" value="Carnitinyl-CoA dehydratase"/>
    <property type="match status" value="1"/>
</dbReference>
<reference evidence="4 5" key="1">
    <citation type="journal article" date="2014" name="Gut Pathog.">
        <title>Gene clusters of Hafnia alvei strain FB1 important in survival and pathogenesis: a draft genome perspective.</title>
        <authorList>
            <person name="Tan J.Y."/>
            <person name="Yin W.F."/>
            <person name="Chan K.G."/>
        </authorList>
    </citation>
    <scope>NUCLEOTIDE SEQUENCE [LARGE SCALE GENOMIC DNA]</scope>
    <source>
        <strain evidence="4 5">FB1</strain>
    </source>
</reference>
<proteinExistence type="inferred from homology"/>
<dbReference type="InterPro" id="IPR014748">
    <property type="entry name" value="Enoyl-CoA_hydra_C"/>
</dbReference>
<dbReference type="OrthoDB" id="9777711at2"/>
<dbReference type="EMBL" id="CP009706">
    <property type="protein sequence ID" value="AIU71988.1"/>
    <property type="molecule type" value="Genomic_DNA"/>
</dbReference>
<dbReference type="Gene3D" id="3.90.226.10">
    <property type="entry name" value="2-enoyl-CoA Hydratase, Chain A, domain 1"/>
    <property type="match status" value="1"/>
</dbReference>
<evidence type="ECO:0000256" key="2">
    <source>
        <dbReference type="ARBA" id="ARBA00023239"/>
    </source>
</evidence>
<dbReference type="AlphaFoldDB" id="A0A097QZT6"/>
<dbReference type="Gene3D" id="1.10.12.10">
    <property type="entry name" value="Lyase 2-enoyl-coa Hydratase, Chain A, domain 2"/>
    <property type="match status" value="1"/>
</dbReference>
<name>A0A097QZT6_HAFAL</name>